<organism evidence="1 2">
    <name type="scientific">Calocera cornea HHB12733</name>
    <dbReference type="NCBI Taxonomy" id="1353952"/>
    <lineage>
        <taxon>Eukaryota</taxon>
        <taxon>Fungi</taxon>
        <taxon>Dikarya</taxon>
        <taxon>Basidiomycota</taxon>
        <taxon>Agaricomycotina</taxon>
        <taxon>Dacrymycetes</taxon>
        <taxon>Dacrymycetales</taxon>
        <taxon>Dacrymycetaceae</taxon>
        <taxon>Calocera</taxon>
    </lineage>
</organism>
<sequence>MFRCFLLNPRSQMSCLLAPTARPCLAAWRHNPDSAVFNANLQPLLSVPSSCLALATISAETI</sequence>
<name>A0A165D4I1_9BASI</name>
<accession>A0A165D4I1</accession>
<proteinExistence type="predicted"/>
<dbReference type="Proteomes" id="UP000076842">
    <property type="component" value="Unassembled WGS sequence"/>
</dbReference>
<dbReference type="AlphaFoldDB" id="A0A165D4I1"/>
<feature type="non-terminal residue" evidence="1">
    <location>
        <position position="62"/>
    </location>
</feature>
<dbReference type="EMBL" id="KV424080">
    <property type="protein sequence ID" value="KZT52052.1"/>
    <property type="molecule type" value="Genomic_DNA"/>
</dbReference>
<dbReference type="InParanoid" id="A0A165D4I1"/>
<protein>
    <submittedName>
        <fullName evidence="1">Uncharacterized protein</fullName>
    </submittedName>
</protein>
<gene>
    <name evidence="1" type="ORF">CALCODRAFT_502776</name>
</gene>
<keyword evidence="2" id="KW-1185">Reference proteome</keyword>
<evidence type="ECO:0000313" key="1">
    <source>
        <dbReference type="EMBL" id="KZT52052.1"/>
    </source>
</evidence>
<evidence type="ECO:0000313" key="2">
    <source>
        <dbReference type="Proteomes" id="UP000076842"/>
    </source>
</evidence>
<reference evidence="1 2" key="1">
    <citation type="journal article" date="2016" name="Mol. Biol. Evol.">
        <title>Comparative Genomics of Early-Diverging Mushroom-Forming Fungi Provides Insights into the Origins of Lignocellulose Decay Capabilities.</title>
        <authorList>
            <person name="Nagy L.G."/>
            <person name="Riley R."/>
            <person name="Tritt A."/>
            <person name="Adam C."/>
            <person name="Daum C."/>
            <person name="Floudas D."/>
            <person name="Sun H."/>
            <person name="Yadav J.S."/>
            <person name="Pangilinan J."/>
            <person name="Larsson K.H."/>
            <person name="Matsuura K."/>
            <person name="Barry K."/>
            <person name="Labutti K."/>
            <person name="Kuo R."/>
            <person name="Ohm R.A."/>
            <person name="Bhattacharya S.S."/>
            <person name="Shirouzu T."/>
            <person name="Yoshinaga Y."/>
            <person name="Martin F.M."/>
            <person name="Grigoriev I.V."/>
            <person name="Hibbett D.S."/>
        </authorList>
    </citation>
    <scope>NUCLEOTIDE SEQUENCE [LARGE SCALE GENOMIC DNA]</scope>
    <source>
        <strain evidence="1 2">HHB12733</strain>
    </source>
</reference>